<proteinExistence type="predicted"/>
<evidence type="ECO:0000313" key="3">
    <source>
        <dbReference type="Proteomes" id="UP001312908"/>
    </source>
</evidence>
<sequence length="114" mass="12542">MRFPLYKILSLSAFLFASGAACAADVDCPSSLTISQGEHKGHLRQTFSKIGGNDQDVTFLFEDKDDKKLYCIHQKFSDSPNVLSVAEKAYLLHSEVAIIAKNPNVLFSIGFSLN</sequence>
<keyword evidence="3" id="KW-1185">Reference proteome</keyword>
<dbReference type="Proteomes" id="UP001312908">
    <property type="component" value="Unassembled WGS sequence"/>
</dbReference>
<keyword evidence="1" id="KW-0732">Signal</keyword>
<name>A0ABU7U3Z3_9PROT</name>
<dbReference type="PROSITE" id="PS51257">
    <property type="entry name" value="PROKAR_LIPOPROTEIN"/>
    <property type="match status" value="1"/>
</dbReference>
<dbReference type="EMBL" id="JAWJZY010000003">
    <property type="protein sequence ID" value="MEE8659056.1"/>
    <property type="molecule type" value="Genomic_DNA"/>
</dbReference>
<evidence type="ECO:0000313" key="2">
    <source>
        <dbReference type="EMBL" id="MEE8659056.1"/>
    </source>
</evidence>
<evidence type="ECO:0000256" key="1">
    <source>
        <dbReference type="SAM" id="SignalP"/>
    </source>
</evidence>
<reference evidence="2 3" key="1">
    <citation type="submission" date="2023-10" db="EMBL/GenBank/DDBJ databases">
        <title>Sorlinia euscelidii gen. nov., sp. nov., an acetic acid bacteria isolated from the gut of Euscelidius variegatus emitter.</title>
        <authorList>
            <person name="Michoud G."/>
            <person name="Marasco R."/>
            <person name="Seferji K."/>
            <person name="Gonella E."/>
            <person name="Garuglieri E."/>
            <person name="Alma A."/>
            <person name="Mapelli F."/>
            <person name="Borin S."/>
            <person name="Daffonchio D."/>
            <person name="Crotti E."/>
        </authorList>
    </citation>
    <scope>NUCLEOTIDE SEQUENCE [LARGE SCALE GENOMIC DNA]</scope>
    <source>
        <strain evidence="2 3">EV16P</strain>
    </source>
</reference>
<accession>A0ABU7U3Z3</accession>
<protein>
    <submittedName>
        <fullName evidence="2">Uncharacterized protein</fullName>
    </submittedName>
</protein>
<comment type="caution">
    <text evidence="2">The sequence shown here is derived from an EMBL/GenBank/DDBJ whole genome shotgun (WGS) entry which is preliminary data.</text>
</comment>
<organism evidence="2 3">
    <name type="scientific">Sorlinia euscelidii</name>
    <dbReference type="NCBI Taxonomy" id="3081148"/>
    <lineage>
        <taxon>Bacteria</taxon>
        <taxon>Pseudomonadati</taxon>
        <taxon>Pseudomonadota</taxon>
        <taxon>Alphaproteobacteria</taxon>
        <taxon>Acetobacterales</taxon>
        <taxon>Acetobacteraceae</taxon>
        <taxon>Sorlinia</taxon>
    </lineage>
</organism>
<feature type="chain" id="PRO_5046473372" evidence="1">
    <location>
        <begin position="24"/>
        <end position="114"/>
    </location>
</feature>
<gene>
    <name evidence="2" type="ORF">DOFOFD_08530</name>
</gene>
<feature type="signal peptide" evidence="1">
    <location>
        <begin position="1"/>
        <end position="23"/>
    </location>
</feature>